<dbReference type="Gene3D" id="1.25.10.10">
    <property type="entry name" value="Leucine-rich Repeat Variant"/>
    <property type="match status" value="1"/>
</dbReference>
<dbReference type="InterPro" id="IPR005612">
    <property type="entry name" value="CCAAT-binding_factor"/>
</dbReference>
<dbReference type="InterPro" id="IPR040155">
    <property type="entry name" value="CEBPZ/Mak21-like"/>
</dbReference>
<feature type="compositionally biased region" description="Basic and acidic residues" evidence="2">
    <location>
        <begin position="973"/>
        <end position="985"/>
    </location>
</feature>
<feature type="region of interest" description="Disordered" evidence="2">
    <location>
        <begin position="764"/>
        <end position="1042"/>
    </location>
</feature>
<feature type="compositionally biased region" description="Acidic residues" evidence="2">
    <location>
        <begin position="872"/>
        <end position="893"/>
    </location>
</feature>
<evidence type="ECO:0000259" key="3">
    <source>
        <dbReference type="Pfam" id="PF03914"/>
    </source>
</evidence>
<feature type="domain" description="CCAAT-binding factor" evidence="3">
    <location>
        <begin position="377"/>
        <end position="661"/>
    </location>
</feature>
<protein>
    <recommendedName>
        <fullName evidence="3">CCAAT-binding factor domain-containing protein</fullName>
    </recommendedName>
</protein>
<feature type="compositionally biased region" description="Acidic residues" evidence="2">
    <location>
        <begin position="766"/>
        <end position="780"/>
    </location>
</feature>
<comment type="similarity">
    <text evidence="1">Belongs to the CBF/MAK21 family.</text>
</comment>
<dbReference type="EMBL" id="GDRN01076218">
    <property type="protein sequence ID" value="JAI62921.1"/>
    <property type="molecule type" value="Transcribed_RNA"/>
</dbReference>
<dbReference type="PANTHER" id="PTHR12048:SF0">
    <property type="entry name" value="CCAAT_ENHANCER-BINDING PROTEIN ZETA"/>
    <property type="match status" value="1"/>
</dbReference>
<feature type="compositionally biased region" description="Basic residues" evidence="2">
    <location>
        <begin position="986"/>
        <end position="996"/>
    </location>
</feature>
<feature type="compositionally biased region" description="Basic and acidic residues" evidence="2">
    <location>
        <begin position="540"/>
        <end position="550"/>
    </location>
</feature>
<proteinExistence type="inferred from homology"/>
<dbReference type="SUPFAM" id="SSF48371">
    <property type="entry name" value="ARM repeat"/>
    <property type="match status" value="1"/>
</dbReference>
<dbReference type="AlphaFoldDB" id="A0A0P4WBJ8"/>
<feature type="compositionally biased region" description="Gly residues" evidence="2">
    <location>
        <begin position="997"/>
        <end position="1011"/>
    </location>
</feature>
<dbReference type="GO" id="GO:0005634">
    <property type="term" value="C:nucleus"/>
    <property type="evidence" value="ECO:0007669"/>
    <property type="project" value="TreeGrafter"/>
</dbReference>
<name>A0A0P4WBJ8_SCYOL</name>
<evidence type="ECO:0000256" key="1">
    <source>
        <dbReference type="ARBA" id="ARBA00007797"/>
    </source>
</evidence>
<evidence type="ECO:0000256" key="2">
    <source>
        <dbReference type="SAM" id="MobiDB-lite"/>
    </source>
</evidence>
<dbReference type="PANTHER" id="PTHR12048">
    <property type="entry name" value="CCAAT-BINDING FACTOR-RELATED"/>
    <property type="match status" value="1"/>
</dbReference>
<feature type="compositionally biased region" description="Acidic residues" evidence="2">
    <location>
        <begin position="849"/>
        <end position="865"/>
    </location>
</feature>
<feature type="compositionally biased region" description="Acidic residues" evidence="2">
    <location>
        <begin position="825"/>
        <end position="842"/>
    </location>
</feature>
<organism evidence="4">
    <name type="scientific">Scylla olivacea</name>
    <name type="common">Orange mud crab</name>
    <name type="synonym">Cancer olivacea</name>
    <dbReference type="NCBI Taxonomy" id="85551"/>
    <lineage>
        <taxon>Eukaryota</taxon>
        <taxon>Metazoa</taxon>
        <taxon>Ecdysozoa</taxon>
        <taxon>Arthropoda</taxon>
        <taxon>Crustacea</taxon>
        <taxon>Multicrustacea</taxon>
        <taxon>Malacostraca</taxon>
        <taxon>Eumalacostraca</taxon>
        <taxon>Eucarida</taxon>
        <taxon>Decapoda</taxon>
        <taxon>Pleocyemata</taxon>
        <taxon>Brachyura</taxon>
        <taxon>Eubrachyura</taxon>
        <taxon>Portunoidea</taxon>
        <taxon>Portunidae</taxon>
        <taxon>Portuninae</taxon>
        <taxon>Scylla</taxon>
    </lineage>
</organism>
<feature type="compositionally biased region" description="Acidic residues" evidence="2">
    <location>
        <begin position="794"/>
        <end position="804"/>
    </location>
</feature>
<dbReference type="InterPro" id="IPR016024">
    <property type="entry name" value="ARM-type_fold"/>
</dbReference>
<dbReference type="InterPro" id="IPR011989">
    <property type="entry name" value="ARM-like"/>
</dbReference>
<evidence type="ECO:0000313" key="4">
    <source>
        <dbReference type="EMBL" id="JAI62921.1"/>
    </source>
</evidence>
<feature type="compositionally biased region" description="Basic and acidic residues" evidence="2">
    <location>
        <begin position="916"/>
        <end position="927"/>
    </location>
</feature>
<dbReference type="Pfam" id="PF03914">
    <property type="entry name" value="CBF"/>
    <property type="match status" value="1"/>
</dbReference>
<accession>A0A0P4WBJ8</accession>
<reference evidence="4" key="1">
    <citation type="submission" date="2015-09" db="EMBL/GenBank/DDBJ databases">
        <title>Scylla olivacea transcriptome.</title>
        <authorList>
            <person name="Ikhwanuddin M."/>
        </authorList>
    </citation>
    <scope>NUCLEOTIDE SEQUENCE</scope>
</reference>
<sequence length="1042" mass="115149">MMPSAAIKVESVDLSPLWKNYQPRSTVLFNAETKWYTPIAKETKGRPDPTSPSAKACLKDLAAKILQQEVQNYDKAEASGPKGRDVKFRQTVFSHGTSRDKVAAHVLRCMEAPLHSLSNLRALVALVTPKAKGTFEDILSSLTELFQTKFLPKGCLVQRFEYHNCASLAPLLKDRDKAERQLALWYYEDQLAAIYHRLIHQLSEVSKEEVEHNKMRAIRALVELLAANPRQNLSQILQVVANKLGDPARKVAAHAMYCLRTLLQRRPTLKSKVLAEVEVMLYRPNINTKAQYFGLCFLKDMIFKRGDEKVAAELVKLYFGFFKACTKKGEVDTRLMSALLRGLNRAFPYSGLGGAALEEQLGTLFKLCHLVNFNIATQALQLVYQVLCSTNEGQISDRFYQVLYRCLQDPLFGTAAGTTAFLNLVYKALSSDMSDPRTLAFCKRLLQVSQYQGPAVACGVLYLVSEVVKERPSLAHSLSTLLRAPPSGPGKLEDDLEVFPDVEDEDVKEDDLDENEDLDDEEEGDIKEGDLDKEEEGSEEKEVMRVKEEDMKDDETDVKQEQMDEEDDKNSDIIEIKKEEGDDDLNTTTVTTTEDTKPAFTTTSSWHHLLNPGGVGGGGVSHRVQYDPHHRNPLYCGAQYSSLWELGYLKAHFHPSVAVFASRVLEGQPVEYSGDPLQDFTLIRFLDRFVYRNPKKMASMRKDSAGGDVLGRRSQYMPQGARGIAVNTEEFSALEPHQVPEDEVFFHRYFTQFKAGVARKGVAGEAESDSDDSVDDDEFDTFLGQADGSGGGGDVDEELDEEMDFAAGAKPRGGRKGRKGKDNEGEGDNSDGDDNADDDDFEGGFGSDGEGDDDEMDFGDGDDDGFGGGGSGDDDDFGFDEETAAFSDDEFEEGPPKKKMKGNTAVGKKGKKQKQRWAEEGDGDKEGLGGMFASAESFAHLLEENEGAGDPGSGTSQALANRDRAHAKQLTWEVERDRKMKEQNWRGKRMGPRRGAGKGQGMGPRRGGGAGAKKMGAVGFKKSRGGAKRGGGNMRGKRGRKY</sequence>
<feature type="compositionally biased region" description="Acidic residues" evidence="2">
    <location>
        <begin position="494"/>
        <end position="539"/>
    </location>
</feature>
<feature type="region of interest" description="Disordered" evidence="2">
    <location>
        <begin position="480"/>
        <end position="574"/>
    </location>
</feature>